<proteinExistence type="predicted"/>
<dbReference type="Proteomes" id="UP001153620">
    <property type="component" value="Chromosome 3"/>
</dbReference>
<evidence type="ECO:0000256" key="1">
    <source>
        <dbReference type="ARBA" id="ARBA00004138"/>
    </source>
</evidence>
<dbReference type="Pfam" id="PF24760">
    <property type="entry name" value="TPR_IF140_C"/>
    <property type="match status" value="1"/>
</dbReference>
<comment type="subcellular location">
    <subcellularLocation>
        <location evidence="1">Cell projection</location>
        <location evidence="1">Cilium</location>
    </subcellularLocation>
</comment>
<dbReference type="Gene3D" id="1.25.40.470">
    <property type="match status" value="2"/>
</dbReference>
<dbReference type="OrthoDB" id="10258787at2759"/>
<dbReference type="FunFam" id="1.25.40.470:FF:000024">
    <property type="entry name" value="Reduced mechanoreceptor potential A"/>
    <property type="match status" value="1"/>
</dbReference>
<evidence type="ECO:0000259" key="11">
    <source>
        <dbReference type="Pfam" id="PF24762"/>
    </source>
</evidence>
<evidence type="ECO:0000259" key="8">
    <source>
        <dbReference type="Pfam" id="PF23383"/>
    </source>
</evidence>
<evidence type="ECO:0000313" key="12">
    <source>
        <dbReference type="EMBL" id="CAG9808574.1"/>
    </source>
</evidence>
<feature type="compositionally biased region" description="Acidic residues" evidence="7">
    <location>
        <begin position="1420"/>
        <end position="1433"/>
    </location>
</feature>
<protein>
    <submittedName>
        <fullName evidence="12">Uncharacterized protein</fullName>
    </submittedName>
</protein>
<dbReference type="GO" id="GO:0030991">
    <property type="term" value="C:intraciliary transport particle A"/>
    <property type="evidence" value="ECO:0007669"/>
    <property type="project" value="TreeGrafter"/>
</dbReference>
<dbReference type="PANTHER" id="PTHR15722">
    <property type="entry name" value="IFT140/172-RELATED"/>
    <property type="match status" value="1"/>
</dbReference>
<dbReference type="InterPro" id="IPR011990">
    <property type="entry name" value="TPR-like_helical_dom_sf"/>
</dbReference>
<evidence type="ECO:0000259" key="10">
    <source>
        <dbReference type="Pfam" id="PF24760"/>
    </source>
</evidence>
<evidence type="ECO:0000259" key="9">
    <source>
        <dbReference type="Pfam" id="PF23385"/>
    </source>
</evidence>
<evidence type="ECO:0000256" key="7">
    <source>
        <dbReference type="SAM" id="MobiDB-lite"/>
    </source>
</evidence>
<feature type="domain" description="IFT140 first beta-propeller" evidence="8">
    <location>
        <begin position="3"/>
        <end position="418"/>
    </location>
</feature>
<dbReference type="InterPro" id="IPR056155">
    <property type="entry name" value="Beta-prop_IFT140_2nd"/>
</dbReference>
<dbReference type="InterPro" id="IPR056154">
    <property type="entry name" value="Beta-prop_IFT140_1st"/>
</dbReference>
<dbReference type="GO" id="GO:0005930">
    <property type="term" value="C:axoneme"/>
    <property type="evidence" value="ECO:0007669"/>
    <property type="project" value="TreeGrafter"/>
</dbReference>
<dbReference type="Pfam" id="PF23385">
    <property type="entry name" value="Beta-prop_IFT140_2nd"/>
    <property type="match status" value="1"/>
</dbReference>
<evidence type="ECO:0000256" key="5">
    <source>
        <dbReference type="ARBA" id="ARBA00023069"/>
    </source>
</evidence>
<dbReference type="Pfam" id="PF23383">
    <property type="entry name" value="Beta-prop_IFT140_1st"/>
    <property type="match status" value="1"/>
</dbReference>
<reference evidence="12" key="1">
    <citation type="submission" date="2022-01" db="EMBL/GenBank/DDBJ databases">
        <authorList>
            <person name="King R."/>
        </authorList>
    </citation>
    <scope>NUCLEOTIDE SEQUENCE</scope>
</reference>
<organism evidence="12 13">
    <name type="scientific">Chironomus riparius</name>
    <dbReference type="NCBI Taxonomy" id="315576"/>
    <lineage>
        <taxon>Eukaryota</taxon>
        <taxon>Metazoa</taxon>
        <taxon>Ecdysozoa</taxon>
        <taxon>Arthropoda</taxon>
        <taxon>Hexapoda</taxon>
        <taxon>Insecta</taxon>
        <taxon>Pterygota</taxon>
        <taxon>Neoptera</taxon>
        <taxon>Endopterygota</taxon>
        <taxon>Diptera</taxon>
        <taxon>Nematocera</taxon>
        <taxon>Chironomoidea</taxon>
        <taxon>Chironomidae</taxon>
        <taxon>Chironominae</taxon>
        <taxon>Chironomus</taxon>
    </lineage>
</organism>
<keyword evidence="5" id="KW-0969">Cilium</keyword>
<dbReference type="InterPro" id="IPR056168">
    <property type="entry name" value="TPR_IF140/IFT172/WDR19"/>
</dbReference>
<feature type="domain" description="IF140/IFT172/WDR19 TPR" evidence="11">
    <location>
        <begin position="764"/>
        <end position="1249"/>
    </location>
</feature>
<dbReference type="InterPro" id="IPR056156">
    <property type="entry name" value="TPR_IF140_C"/>
</dbReference>
<dbReference type="InterPro" id="IPR001680">
    <property type="entry name" value="WD40_rpt"/>
</dbReference>
<reference evidence="12" key="2">
    <citation type="submission" date="2022-10" db="EMBL/GenBank/DDBJ databases">
        <authorList>
            <consortium name="ENA_rothamsted_submissions"/>
            <consortium name="culmorum"/>
            <person name="King R."/>
        </authorList>
    </citation>
    <scope>NUCLEOTIDE SEQUENCE</scope>
</reference>
<dbReference type="GO" id="GO:0035721">
    <property type="term" value="P:intraciliary retrograde transport"/>
    <property type="evidence" value="ECO:0007669"/>
    <property type="project" value="TreeGrafter"/>
</dbReference>
<dbReference type="Gene3D" id="2.130.10.10">
    <property type="entry name" value="YVTN repeat-like/Quinoprotein amine dehydrogenase"/>
    <property type="match status" value="3"/>
</dbReference>
<accession>A0A9N9WY88</accession>
<evidence type="ECO:0000256" key="4">
    <source>
        <dbReference type="ARBA" id="ARBA00022803"/>
    </source>
</evidence>
<dbReference type="InterPro" id="IPR036322">
    <property type="entry name" value="WD40_repeat_dom_sf"/>
</dbReference>
<dbReference type="FunFam" id="2.130.10.10:FF:000839">
    <property type="entry name" value="Uncharacterized protein, isoform A"/>
    <property type="match status" value="1"/>
</dbReference>
<feature type="region of interest" description="Disordered" evidence="7">
    <location>
        <begin position="1414"/>
        <end position="1440"/>
    </location>
</feature>
<evidence type="ECO:0000313" key="13">
    <source>
        <dbReference type="Proteomes" id="UP001153620"/>
    </source>
</evidence>
<feature type="domain" description="IFT140 second beta-propeller" evidence="9">
    <location>
        <begin position="428"/>
        <end position="647"/>
    </location>
</feature>
<sequence>MSLFFDTKVQFVDNDTVSTIVVFHPFESIFAVAGYGDNRGGTVTIFDESGEPLKDIHYPNHQVSQATSLCFHPQKQMLISGWENGEIHVWISGKREFMSIQGSGYHKSPVMLVEFSEQGGRLVTADSNGTMTGWRCDNQGQFLTMFSHDLRDPLLHITFRRTVENSTTTELMNLAKLAVAGDQVALDTITTWRPKTAVRNLSHAGVKDNHCFYVGSQSGVLFYVNQSGTCTEVLRTESPIIQILFHPKREALVTLMEDMTISHYLVENSGNLTELDRVKLSSKISGYDGNISWAGNALAIITGDLTVRILDIDTSENFLLPTDHSTFLSKATTKGPHSEIFTAISYCTQNQKLCGSTNQGAIYIWKKTLFKSDAESEWQLTDISKVRGSIKQCIWGNIGADPCIVVNCVSNVYILKEQPLMSYHTRELWAIQRASNQILIVQQQQNVQQQFTVNCDVSITNVCLNDLHLILTNGKTVMLYKIQKTSHQIDNITTNNDLMLSDNLTARFLSSFSCEIFQIFIYNENVICINQQSVIVMSLNGVKLQEHSFTEHDGKILGAELTNKYLTITTMNGFIKIYDISRHELKLIIPAKSAYDLFDSFGEIIAAKANCDGTLCAITIANDNLVPDGKLYVWRLETDTVIFYDFVQLPRLPISFCWDTDDPRLVSCEAKLITKSSKKSSDTNVSMAESQVYIMFPTNTSILEIEVIDLTTNENLINLCAPNLITLKTGVMEHKCLRNFIGLENIDAATRKMILDFSLNVAQGNLDQAFSCIRSLKSDAIWNNLAKMCVQTKRLDVAQICLGHLRKARSVRAIRKAINDPSLEEEAKTAVLAIELGMIEEAENLYKKCGRFDLLNKLLQNCGRFEEALKIAEHDRVHLKNTRMKYAHWLSENGHTAESLKMYQMTNDPVHNITQLLMEDPNALRKYMQSTTDPEMLKWYAQYIESTGDMESAFKIYQKSEDYFSQVRILCFLGQISKADSVARSSGDKSACYHLARQYESIGKFHDAIQFYTKAQTYGNAIRICKENDFQDELWNVAIVANKKDKINSAVYFEEVGDYKRAVELYHRSGFIHKAIELAFSSQQPDILQVIASELNEKSEPELVERCAEFFQSINLFQKAVMLLASARQFDNALNVCFKHAVPMTENLAEVLTPQASDEIDDDLKNEILIKIGSLLQEQGDYHLATKKFTQAGDKIRAMKSLLKSGDTEKIVFFASMSRQKEIYIMAGNYLQSLDWQNDPKILKNITTFYTKGQAYDLLANFHVVAAQAEVDDYRDYVKALKSLQDAAKCLLKISSNHSALETLQQSILITKKVIEMQDMIERKDYYSVIGGCKNLLMQKEQTPTRHSDILGLLIESQISVKQYQEALASLKELANRQPDWSTREIIDRALIERLAKELDIDFNQLWNSGRKTLRKQESVDESDDDDDEEEIEENLRSED</sequence>
<keyword evidence="6" id="KW-0966">Cell projection</keyword>
<dbReference type="SMART" id="SM00320">
    <property type="entry name" value="WD40"/>
    <property type="match status" value="5"/>
</dbReference>
<evidence type="ECO:0000256" key="2">
    <source>
        <dbReference type="ARBA" id="ARBA00022574"/>
    </source>
</evidence>
<dbReference type="EMBL" id="OU895879">
    <property type="protein sequence ID" value="CAG9808574.1"/>
    <property type="molecule type" value="Genomic_DNA"/>
</dbReference>
<keyword evidence="2" id="KW-0853">WD repeat</keyword>
<evidence type="ECO:0000256" key="3">
    <source>
        <dbReference type="ARBA" id="ARBA00022737"/>
    </source>
</evidence>
<evidence type="ECO:0000256" key="6">
    <source>
        <dbReference type="ARBA" id="ARBA00023273"/>
    </source>
</evidence>
<dbReference type="SUPFAM" id="SSF48452">
    <property type="entry name" value="TPR-like"/>
    <property type="match status" value="2"/>
</dbReference>
<name>A0A9N9WY88_9DIPT</name>
<keyword evidence="4" id="KW-0802">TPR repeat</keyword>
<dbReference type="FunFam" id="1.25.40.470:FF:000018">
    <property type="entry name" value="Reduced mechanoreceptor potential A"/>
    <property type="match status" value="1"/>
</dbReference>
<feature type="domain" description="IF140 C-terminal TPR" evidence="10">
    <location>
        <begin position="1257"/>
        <end position="1374"/>
    </location>
</feature>
<dbReference type="InterPro" id="IPR015943">
    <property type="entry name" value="WD40/YVTN_repeat-like_dom_sf"/>
</dbReference>
<dbReference type="Pfam" id="PF24762">
    <property type="entry name" value="TPR_IF140-IFT172"/>
    <property type="match status" value="1"/>
</dbReference>
<keyword evidence="3" id="KW-0677">Repeat</keyword>
<dbReference type="GO" id="GO:0036064">
    <property type="term" value="C:ciliary basal body"/>
    <property type="evidence" value="ECO:0007669"/>
    <property type="project" value="TreeGrafter"/>
</dbReference>
<dbReference type="SUPFAM" id="SSF50978">
    <property type="entry name" value="WD40 repeat-like"/>
    <property type="match status" value="2"/>
</dbReference>
<dbReference type="PANTHER" id="PTHR15722:SF7">
    <property type="entry name" value="INTRAFLAGELLAR TRANSPORT PROTEIN 140 HOMOLOG"/>
    <property type="match status" value="1"/>
</dbReference>
<keyword evidence="13" id="KW-1185">Reference proteome</keyword>
<gene>
    <name evidence="12" type="ORF">CHIRRI_LOCUS11412</name>
</gene>